<dbReference type="EC" id="2.10.1.1" evidence="4"/>
<accession>A0A644VYD5</accession>
<dbReference type="EMBL" id="VSSQ01000509">
    <property type="protein sequence ID" value="MPL96429.1"/>
    <property type="molecule type" value="Genomic_DNA"/>
</dbReference>
<comment type="caution">
    <text evidence="4">The sequence shown here is derived from an EMBL/GenBank/DDBJ whole genome shotgun (WGS) entry which is preliminary data.</text>
</comment>
<gene>
    <name evidence="4" type="primary">moeA_11</name>
    <name evidence="4" type="ORF">SDC9_42609</name>
</gene>
<keyword evidence="2" id="KW-0501">Molybdenum cofactor biosynthesis</keyword>
<dbReference type="CDD" id="cd00887">
    <property type="entry name" value="MoeA"/>
    <property type="match status" value="1"/>
</dbReference>
<dbReference type="InterPro" id="IPR038987">
    <property type="entry name" value="MoeA-like"/>
</dbReference>
<evidence type="ECO:0000256" key="1">
    <source>
        <dbReference type="ARBA" id="ARBA00005046"/>
    </source>
</evidence>
<dbReference type="Gene3D" id="2.40.340.10">
    <property type="entry name" value="MoeA, C-terminal, domain IV"/>
    <property type="match status" value="1"/>
</dbReference>
<keyword evidence="4" id="KW-0808">Transferase</keyword>
<dbReference type="Pfam" id="PF03453">
    <property type="entry name" value="MoeA_N"/>
    <property type="match status" value="1"/>
</dbReference>
<dbReference type="InterPro" id="IPR001453">
    <property type="entry name" value="MoaB/Mog_dom"/>
</dbReference>
<dbReference type="Gene3D" id="3.40.980.10">
    <property type="entry name" value="MoaB/Mog-like domain"/>
    <property type="match status" value="1"/>
</dbReference>
<sequence>MIPFSEALNIVKHNTIKPGYENVPLSAASGRYLAETIYADRDTPPFNKSAVDGFACRGEDLGEKLEIVETIPAGYEPSVKVEKGKCSRIMTGAMLPEGADTVVMVEDCVVEDNYMHFRGGKGRDNICMRGEDMSSGSIAIPSGTLINAAHIAILASMGISSPLVCKKFKIGVLSTGDEIIEPEATPSRVQIRNSNGWQLYAQTLSAGADAEYLGIARDDREDVKTMITEGFRNNDVLIITGGVSMGDFDYVPDTLESLGFTILFDKVAVQPGKPSTFAVKKDESGEVSKVVFALPGNPVSCYLQFLLLVKEWICSSSGGSSSGIWTKVPIAHDYKRKNTSRLSFIPGRISAEGEFETLSYNGSAHILAMGEATAAASVPVGRGDIKKGESVTIFILE</sequence>
<proteinExistence type="predicted"/>
<dbReference type="GO" id="GO:0006777">
    <property type="term" value="P:Mo-molybdopterin cofactor biosynthetic process"/>
    <property type="evidence" value="ECO:0007669"/>
    <property type="project" value="UniProtKB-KW"/>
</dbReference>
<dbReference type="SMART" id="SM00852">
    <property type="entry name" value="MoCF_biosynth"/>
    <property type="match status" value="1"/>
</dbReference>
<name>A0A644VYD5_9ZZZZ</name>
<dbReference type="PANTHER" id="PTHR10192">
    <property type="entry name" value="MOLYBDOPTERIN BIOSYNTHESIS PROTEIN"/>
    <property type="match status" value="1"/>
</dbReference>
<dbReference type="Gene3D" id="2.170.190.11">
    <property type="entry name" value="Molybdopterin biosynthesis moea protein, domain 3"/>
    <property type="match status" value="1"/>
</dbReference>
<evidence type="ECO:0000259" key="3">
    <source>
        <dbReference type="SMART" id="SM00852"/>
    </source>
</evidence>
<evidence type="ECO:0000256" key="2">
    <source>
        <dbReference type="ARBA" id="ARBA00023150"/>
    </source>
</evidence>
<dbReference type="Pfam" id="PF03454">
    <property type="entry name" value="MoeA_C"/>
    <property type="match status" value="1"/>
</dbReference>
<comment type="pathway">
    <text evidence="1">Cofactor biosynthesis; molybdopterin biosynthesis.</text>
</comment>
<dbReference type="InterPro" id="IPR005111">
    <property type="entry name" value="MoeA_C_domain_IV"/>
</dbReference>
<dbReference type="SUPFAM" id="SSF63882">
    <property type="entry name" value="MoeA N-terminal region -like"/>
    <property type="match status" value="1"/>
</dbReference>
<dbReference type="PANTHER" id="PTHR10192:SF5">
    <property type="entry name" value="GEPHYRIN"/>
    <property type="match status" value="1"/>
</dbReference>
<dbReference type="AlphaFoldDB" id="A0A644VYD5"/>
<protein>
    <submittedName>
        <fullName evidence="4">Molybdopterin molybdenumtransferase</fullName>
        <ecNumber evidence="4">2.10.1.1</ecNumber>
    </submittedName>
</protein>
<dbReference type="NCBIfam" id="TIGR00177">
    <property type="entry name" value="molyb_syn"/>
    <property type="match status" value="1"/>
</dbReference>
<dbReference type="InterPro" id="IPR036135">
    <property type="entry name" value="MoeA_linker/N_sf"/>
</dbReference>
<evidence type="ECO:0000313" key="4">
    <source>
        <dbReference type="EMBL" id="MPL96429.1"/>
    </source>
</evidence>
<reference evidence="4" key="1">
    <citation type="submission" date="2019-08" db="EMBL/GenBank/DDBJ databases">
        <authorList>
            <person name="Kucharzyk K."/>
            <person name="Murdoch R.W."/>
            <person name="Higgins S."/>
            <person name="Loffler F."/>
        </authorList>
    </citation>
    <scope>NUCLEOTIDE SEQUENCE</scope>
</reference>
<dbReference type="InterPro" id="IPR005110">
    <property type="entry name" value="MoeA_linker/N"/>
</dbReference>
<dbReference type="InterPro" id="IPR036425">
    <property type="entry name" value="MoaB/Mog-like_dom_sf"/>
</dbReference>
<dbReference type="InterPro" id="IPR036688">
    <property type="entry name" value="MoeA_C_domain_IV_sf"/>
</dbReference>
<dbReference type="SUPFAM" id="SSF63867">
    <property type="entry name" value="MoeA C-terminal domain-like"/>
    <property type="match status" value="1"/>
</dbReference>
<dbReference type="Pfam" id="PF00994">
    <property type="entry name" value="MoCF_biosynth"/>
    <property type="match status" value="1"/>
</dbReference>
<feature type="domain" description="MoaB/Mog" evidence="3">
    <location>
        <begin position="171"/>
        <end position="315"/>
    </location>
</feature>
<organism evidence="4">
    <name type="scientific">bioreactor metagenome</name>
    <dbReference type="NCBI Taxonomy" id="1076179"/>
    <lineage>
        <taxon>unclassified sequences</taxon>
        <taxon>metagenomes</taxon>
        <taxon>ecological metagenomes</taxon>
    </lineage>
</organism>
<dbReference type="SUPFAM" id="SSF53218">
    <property type="entry name" value="Molybdenum cofactor biosynthesis proteins"/>
    <property type="match status" value="1"/>
</dbReference>
<dbReference type="GO" id="GO:0061599">
    <property type="term" value="F:molybdopterin molybdotransferase activity"/>
    <property type="evidence" value="ECO:0007669"/>
    <property type="project" value="UniProtKB-EC"/>
</dbReference>
<dbReference type="UniPathway" id="UPA00344"/>
<dbReference type="Gene3D" id="3.90.105.10">
    <property type="entry name" value="Molybdopterin biosynthesis moea protein, domain 2"/>
    <property type="match status" value="1"/>
</dbReference>
<dbReference type="GO" id="GO:0005829">
    <property type="term" value="C:cytosol"/>
    <property type="evidence" value="ECO:0007669"/>
    <property type="project" value="TreeGrafter"/>
</dbReference>